<evidence type="ECO:0000256" key="2">
    <source>
        <dbReference type="ARBA" id="ARBA00007362"/>
    </source>
</evidence>
<feature type="transmembrane region" description="Helical" evidence="8">
    <location>
        <begin position="51"/>
        <end position="70"/>
    </location>
</feature>
<dbReference type="PANTHER" id="PTHR22911:SF137">
    <property type="entry name" value="SOLUTE CARRIER FAMILY 35 MEMBER G2-RELATED"/>
    <property type="match status" value="1"/>
</dbReference>
<feature type="transmembrane region" description="Helical" evidence="8">
    <location>
        <begin position="18"/>
        <end position="39"/>
    </location>
</feature>
<accession>A0ABW8LSQ0</accession>
<dbReference type="InterPro" id="IPR037185">
    <property type="entry name" value="EmrE-like"/>
</dbReference>
<dbReference type="InterPro" id="IPR000620">
    <property type="entry name" value="EamA_dom"/>
</dbReference>
<feature type="domain" description="EamA" evidence="9">
    <location>
        <begin position="162"/>
        <end position="293"/>
    </location>
</feature>
<evidence type="ECO:0000256" key="3">
    <source>
        <dbReference type="ARBA" id="ARBA00022448"/>
    </source>
</evidence>
<proteinExistence type="inferred from homology"/>
<evidence type="ECO:0000256" key="5">
    <source>
        <dbReference type="ARBA" id="ARBA00022692"/>
    </source>
</evidence>
<organism evidence="10 11">
    <name type="scientific">Streptomyces milbemycinicus</name>
    <dbReference type="NCBI Taxonomy" id="476552"/>
    <lineage>
        <taxon>Bacteria</taxon>
        <taxon>Bacillati</taxon>
        <taxon>Actinomycetota</taxon>
        <taxon>Actinomycetes</taxon>
        <taxon>Kitasatosporales</taxon>
        <taxon>Streptomycetaceae</taxon>
        <taxon>Streptomyces</taxon>
    </lineage>
</organism>
<evidence type="ECO:0000313" key="11">
    <source>
        <dbReference type="Proteomes" id="UP001620295"/>
    </source>
</evidence>
<keyword evidence="11" id="KW-1185">Reference proteome</keyword>
<evidence type="ECO:0000256" key="1">
    <source>
        <dbReference type="ARBA" id="ARBA00004651"/>
    </source>
</evidence>
<keyword evidence="3" id="KW-0813">Transport</keyword>
<gene>
    <name evidence="10" type="primary">rarD</name>
    <name evidence="10" type="ORF">ACI2L5_28965</name>
</gene>
<evidence type="ECO:0000313" key="10">
    <source>
        <dbReference type="EMBL" id="MFK4268941.1"/>
    </source>
</evidence>
<keyword evidence="6 8" id="KW-1133">Transmembrane helix</keyword>
<feature type="transmembrane region" description="Helical" evidence="8">
    <location>
        <begin position="82"/>
        <end position="101"/>
    </location>
</feature>
<sequence>MPPGGHVKPESQSQQRSGLAYGFAAYGMWGLVPLFWPLLEPAGAVEILAHRMVWSLVAVVLVLFALRRWSWIRPLLRQPARLGMIAIAAAVISVNWGLYIWGVNSGHVVETSLGYFINPLVSIGFGVLLLHERLRPVQWVAVGVGVAAVAVLSVGYGSLPWIALTLAFSFATYGLVKKRIGLGGLESLAAETAVQFLPALGFVIFLTVRGDSTFGSEGTGHSALLVSSGLITALPLICFGTAAVRLPLSTIGMLQYIAPIFQFALGVAVFHESMPPERWAGFSLVWLALALLTWDALRTARRARAQLRAASERAAAATAQNGGTAAEDPVLG</sequence>
<keyword evidence="7 8" id="KW-0472">Membrane</keyword>
<feature type="transmembrane region" description="Helical" evidence="8">
    <location>
        <begin position="220"/>
        <end position="244"/>
    </location>
</feature>
<keyword evidence="5 8" id="KW-0812">Transmembrane</keyword>
<dbReference type="Pfam" id="PF00892">
    <property type="entry name" value="EamA"/>
    <property type="match status" value="2"/>
</dbReference>
<dbReference type="Proteomes" id="UP001620295">
    <property type="component" value="Unassembled WGS sequence"/>
</dbReference>
<feature type="transmembrane region" description="Helical" evidence="8">
    <location>
        <begin position="256"/>
        <end position="273"/>
    </location>
</feature>
<evidence type="ECO:0000256" key="4">
    <source>
        <dbReference type="ARBA" id="ARBA00022475"/>
    </source>
</evidence>
<dbReference type="SUPFAM" id="SSF103481">
    <property type="entry name" value="Multidrug resistance efflux transporter EmrE"/>
    <property type="match status" value="2"/>
</dbReference>
<dbReference type="InterPro" id="IPR004626">
    <property type="entry name" value="RarD"/>
</dbReference>
<evidence type="ECO:0000256" key="7">
    <source>
        <dbReference type="ARBA" id="ARBA00023136"/>
    </source>
</evidence>
<evidence type="ECO:0000259" key="9">
    <source>
        <dbReference type="Pfam" id="PF00892"/>
    </source>
</evidence>
<feature type="transmembrane region" description="Helical" evidence="8">
    <location>
        <begin position="279"/>
        <end position="297"/>
    </location>
</feature>
<feature type="domain" description="EamA" evidence="9">
    <location>
        <begin position="17"/>
        <end position="153"/>
    </location>
</feature>
<feature type="transmembrane region" description="Helical" evidence="8">
    <location>
        <begin position="159"/>
        <end position="176"/>
    </location>
</feature>
<comment type="caution">
    <text evidence="10">The sequence shown here is derived from an EMBL/GenBank/DDBJ whole genome shotgun (WGS) entry which is preliminary data.</text>
</comment>
<evidence type="ECO:0000256" key="6">
    <source>
        <dbReference type="ARBA" id="ARBA00022989"/>
    </source>
</evidence>
<reference evidence="10 11" key="1">
    <citation type="submission" date="2024-11" db="EMBL/GenBank/DDBJ databases">
        <title>The Natural Products Discovery Center: Release of the First 8490 Sequenced Strains for Exploring Actinobacteria Biosynthetic Diversity.</title>
        <authorList>
            <person name="Kalkreuter E."/>
            <person name="Kautsar S.A."/>
            <person name="Yang D."/>
            <person name="Bader C.D."/>
            <person name="Teijaro C.N."/>
            <person name="Fluegel L."/>
            <person name="Davis C.M."/>
            <person name="Simpson J.R."/>
            <person name="Lauterbach L."/>
            <person name="Steele A.D."/>
            <person name="Gui C."/>
            <person name="Meng S."/>
            <person name="Li G."/>
            <person name="Viehrig K."/>
            <person name="Ye F."/>
            <person name="Su P."/>
            <person name="Kiefer A.F."/>
            <person name="Nichols A."/>
            <person name="Cepeda A.J."/>
            <person name="Yan W."/>
            <person name="Fan B."/>
            <person name="Jiang Y."/>
            <person name="Adhikari A."/>
            <person name="Zheng C.-J."/>
            <person name="Schuster L."/>
            <person name="Cowan T.M."/>
            <person name="Smanski M.J."/>
            <person name="Chevrette M.G."/>
            <person name="De Carvalho L.P.S."/>
            <person name="Shen B."/>
        </authorList>
    </citation>
    <scope>NUCLEOTIDE SEQUENCE [LARGE SCALE GENOMIC DNA]</scope>
    <source>
        <strain evidence="10 11">NPDC020863</strain>
    </source>
</reference>
<keyword evidence="4" id="KW-1003">Cell membrane</keyword>
<name>A0ABW8LSQ0_9ACTN</name>
<dbReference type="RefSeq" id="WP_358704288.1">
    <property type="nucleotide sequence ID" value="NZ_JBFACG010000017.1"/>
</dbReference>
<comment type="subcellular location">
    <subcellularLocation>
        <location evidence="1">Cell membrane</location>
        <topology evidence="1">Multi-pass membrane protein</topology>
    </subcellularLocation>
</comment>
<dbReference type="NCBIfam" id="TIGR00688">
    <property type="entry name" value="rarD"/>
    <property type="match status" value="1"/>
</dbReference>
<feature type="transmembrane region" description="Helical" evidence="8">
    <location>
        <begin position="188"/>
        <end position="208"/>
    </location>
</feature>
<comment type="similarity">
    <text evidence="2">Belongs to the EamA transporter family.</text>
</comment>
<dbReference type="EMBL" id="JBJDQH010000010">
    <property type="protein sequence ID" value="MFK4268941.1"/>
    <property type="molecule type" value="Genomic_DNA"/>
</dbReference>
<feature type="transmembrane region" description="Helical" evidence="8">
    <location>
        <begin position="113"/>
        <end position="130"/>
    </location>
</feature>
<dbReference type="PANTHER" id="PTHR22911">
    <property type="entry name" value="ACYL-MALONYL CONDENSING ENZYME-RELATED"/>
    <property type="match status" value="1"/>
</dbReference>
<protein>
    <submittedName>
        <fullName evidence="10">EamA family transporter RarD</fullName>
    </submittedName>
</protein>
<feature type="transmembrane region" description="Helical" evidence="8">
    <location>
        <begin position="137"/>
        <end position="153"/>
    </location>
</feature>
<evidence type="ECO:0000256" key="8">
    <source>
        <dbReference type="SAM" id="Phobius"/>
    </source>
</evidence>